<dbReference type="InterPro" id="IPR001138">
    <property type="entry name" value="Zn2Cys6_DnaBD"/>
</dbReference>
<evidence type="ECO:0000256" key="8">
    <source>
        <dbReference type="SAM" id="MobiDB-lite"/>
    </source>
</evidence>
<evidence type="ECO:0000313" key="11">
    <source>
        <dbReference type="Proteomes" id="UP000383932"/>
    </source>
</evidence>
<feature type="compositionally biased region" description="Acidic residues" evidence="8">
    <location>
        <begin position="19"/>
        <end position="28"/>
    </location>
</feature>
<dbReference type="Proteomes" id="UP000383932">
    <property type="component" value="Unassembled WGS sequence"/>
</dbReference>
<evidence type="ECO:0000256" key="3">
    <source>
        <dbReference type="ARBA" id="ARBA00022833"/>
    </source>
</evidence>
<gene>
    <name evidence="10" type="ORF">CTheo_3899</name>
</gene>
<dbReference type="PROSITE" id="PS50048">
    <property type="entry name" value="ZN2_CY6_FUNGAL_2"/>
    <property type="match status" value="1"/>
</dbReference>
<evidence type="ECO:0000256" key="7">
    <source>
        <dbReference type="ARBA" id="ARBA00023242"/>
    </source>
</evidence>
<dbReference type="GO" id="GO:0000981">
    <property type="term" value="F:DNA-binding transcription factor activity, RNA polymerase II-specific"/>
    <property type="evidence" value="ECO:0007669"/>
    <property type="project" value="InterPro"/>
</dbReference>
<feature type="region of interest" description="Disordered" evidence="8">
    <location>
        <begin position="890"/>
        <end position="986"/>
    </location>
</feature>
<dbReference type="InterPro" id="IPR051615">
    <property type="entry name" value="Transcr_Regulatory_Elem"/>
</dbReference>
<keyword evidence="2" id="KW-0479">Metal-binding</keyword>
<proteinExistence type="predicted"/>
<keyword evidence="7" id="KW-0539">Nucleus</keyword>
<feature type="compositionally biased region" description="Basic residues" evidence="8">
    <location>
        <begin position="1"/>
        <end position="12"/>
    </location>
</feature>
<feature type="region of interest" description="Disordered" evidence="8">
    <location>
        <begin position="1"/>
        <end position="38"/>
    </location>
</feature>
<evidence type="ECO:0000256" key="1">
    <source>
        <dbReference type="ARBA" id="ARBA00004123"/>
    </source>
</evidence>
<sequence length="1034" mass="114175">MSLHLHPPRIHAPHPLAHDEDDDDDDSEQPMRTVRKRSSKACDNCRKAKCKCEKSADSSACRNCVLLGQECTFLGPSRKRGPPKGYIDAIEARLHQLEALLGTIIASPDARAQSLVADLITDPLARHIIARVDESPFGSRAKDDRDPKARSHINSARTAILNGQVGFDVPPRDWQDDLGARILKRKSDSPDAQRRRLSSGSVSPSNPRHLPDESDPEPDTLTDALGQLSLNEHHQLRYHGKASGLHILAQAPAYRRDRVRMDDDGIWRFPSSRVWPPVAEEKSDSDEGLLPSGTFDDLERQVAEKVLPSRAHQEKLLRLYFAYVHPVLPIIHKDVFWRDWETSASPSAPASTRIPTLLLLAIYAVAARYDASRPPPRAGTMWAAGDKYLEAAKLLLSASTLFSPHVTHFHRPQLRLVQGLHLPGPPPPQLPRNRHRRNGPGMALCRHERPHGKPHLDPFPLTIPSPQAQDLGLHRSIDKWQAAGANTFSAAEKQTRRCIWFGCVVMDKYVSTYIGRPLAVFERDYDTCWPDDEQDEPEDPWTDVVANEKAEAKGRYEPVPARVLESFVAASKLSAILSHIVEALYSTRPAPNLSRSSERAQLEEELEKWLLNLKPHLRYDITRGVLEGNGKVPPPHILTLHMMYWCSVLLLHRPSIRFNKPTRFASPEGSTASDQSTSTASTRAIGLCKLAANHITKIVSTYGENFSLGRGPAFLSYYVFSASIMHVTLLMMNPEDVQAQMGLQECMTALESMNVTWPSAGRAHELLNESKMNIQEHYLESLRHSPWRNKRKTTEEAEDEPQRERSTSRGDSVDVQPRPVVGLRGEGMHVTRLKNGMLSHSSDSHRLHSPASSSYRPPIRHPQAPAGYPSSFGQQVDGLFTDTGYARWGGELPSFGQPDGQSFFGSGAAGWDGHVQQQQQQDPQPQGWSTSATRFSAEPNRAGATGAGPTSGSGGGAGPGAGGGGGGNGGGTGGGGYWQDFQPPTSFGTDMSSSLYSIMPHSTVPLQSIFQDGAFSDHHHHHHPQNYPVYSRLS</sequence>
<dbReference type="CDD" id="cd00067">
    <property type="entry name" value="GAL4"/>
    <property type="match status" value="1"/>
</dbReference>
<dbReference type="GO" id="GO:0003677">
    <property type="term" value="F:DNA binding"/>
    <property type="evidence" value="ECO:0007669"/>
    <property type="project" value="UniProtKB-KW"/>
</dbReference>
<feature type="compositionally biased region" description="Basic and acidic residues" evidence="8">
    <location>
        <begin position="183"/>
        <end position="194"/>
    </location>
</feature>
<dbReference type="EMBL" id="SSOP01000058">
    <property type="protein sequence ID" value="KAB5592635.1"/>
    <property type="molecule type" value="Genomic_DNA"/>
</dbReference>
<feature type="domain" description="Zn(2)-C6 fungal-type" evidence="9">
    <location>
        <begin position="41"/>
        <end position="73"/>
    </location>
</feature>
<reference evidence="10 11" key="1">
    <citation type="journal article" date="2019" name="Fungal Biol. Biotechnol.">
        <title>Draft genome sequence of fastidious pathogen Ceratobasidium theobromae, which causes vascular-streak dieback in Theobroma cacao.</title>
        <authorList>
            <person name="Ali S.S."/>
            <person name="Asman A."/>
            <person name="Shao J."/>
            <person name="Firmansyah A.P."/>
            <person name="Susilo A.W."/>
            <person name="Rosmana A."/>
            <person name="McMahon P."/>
            <person name="Junaid M."/>
            <person name="Guest D."/>
            <person name="Kheng T.Y."/>
            <person name="Meinhardt L.W."/>
            <person name="Bailey B.A."/>
        </authorList>
    </citation>
    <scope>NUCLEOTIDE SEQUENCE [LARGE SCALE GENOMIC DNA]</scope>
    <source>
        <strain evidence="10 11">CT2</strain>
    </source>
</reference>
<accession>A0A5N5QLH7</accession>
<dbReference type="InterPro" id="IPR036864">
    <property type="entry name" value="Zn2-C6_fun-type_DNA-bd_sf"/>
</dbReference>
<feature type="region of interest" description="Disordered" evidence="8">
    <location>
        <begin position="789"/>
        <end position="819"/>
    </location>
</feature>
<dbReference type="GO" id="GO:0006351">
    <property type="term" value="P:DNA-templated transcription"/>
    <property type="evidence" value="ECO:0007669"/>
    <property type="project" value="InterPro"/>
</dbReference>
<evidence type="ECO:0000256" key="5">
    <source>
        <dbReference type="ARBA" id="ARBA00023125"/>
    </source>
</evidence>
<organism evidence="10 11">
    <name type="scientific">Ceratobasidium theobromae</name>
    <dbReference type="NCBI Taxonomy" id="1582974"/>
    <lineage>
        <taxon>Eukaryota</taxon>
        <taxon>Fungi</taxon>
        <taxon>Dikarya</taxon>
        <taxon>Basidiomycota</taxon>
        <taxon>Agaricomycotina</taxon>
        <taxon>Agaricomycetes</taxon>
        <taxon>Cantharellales</taxon>
        <taxon>Ceratobasidiaceae</taxon>
        <taxon>Ceratobasidium</taxon>
    </lineage>
</organism>
<feature type="region of interest" description="Disordered" evidence="8">
    <location>
        <begin position="1015"/>
        <end position="1034"/>
    </location>
</feature>
<dbReference type="Pfam" id="PF04082">
    <property type="entry name" value="Fungal_trans"/>
    <property type="match status" value="2"/>
</dbReference>
<dbReference type="CDD" id="cd12148">
    <property type="entry name" value="fungal_TF_MHR"/>
    <property type="match status" value="1"/>
</dbReference>
<feature type="region of interest" description="Disordered" evidence="8">
    <location>
        <begin position="183"/>
        <end position="220"/>
    </location>
</feature>
<evidence type="ECO:0000313" key="10">
    <source>
        <dbReference type="EMBL" id="KAB5592635.1"/>
    </source>
</evidence>
<keyword evidence="6" id="KW-0804">Transcription</keyword>
<dbReference type="PANTHER" id="PTHR31313">
    <property type="entry name" value="TY1 ENHANCER ACTIVATOR"/>
    <property type="match status" value="1"/>
</dbReference>
<dbReference type="SUPFAM" id="SSF57701">
    <property type="entry name" value="Zn2/Cys6 DNA-binding domain"/>
    <property type="match status" value="1"/>
</dbReference>
<feature type="region of interest" description="Disordered" evidence="8">
    <location>
        <begin position="838"/>
        <end position="870"/>
    </location>
</feature>
<dbReference type="SMART" id="SM00066">
    <property type="entry name" value="GAL4"/>
    <property type="match status" value="1"/>
</dbReference>
<comment type="subcellular location">
    <subcellularLocation>
        <location evidence="1">Nucleus</location>
    </subcellularLocation>
</comment>
<dbReference type="OrthoDB" id="2123952at2759"/>
<evidence type="ECO:0000259" key="9">
    <source>
        <dbReference type="PROSITE" id="PS50048"/>
    </source>
</evidence>
<feature type="compositionally biased region" description="Low complexity" evidence="8">
    <location>
        <begin position="916"/>
        <end position="926"/>
    </location>
</feature>
<dbReference type="PROSITE" id="PS00463">
    <property type="entry name" value="ZN2_CY6_FUNGAL_1"/>
    <property type="match status" value="1"/>
</dbReference>
<keyword evidence="5" id="KW-0238">DNA-binding</keyword>
<dbReference type="InterPro" id="IPR007219">
    <property type="entry name" value="XnlR_reg_dom"/>
</dbReference>
<name>A0A5N5QLH7_9AGAM</name>
<keyword evidence="11" id="KW-1185">Reference proteome</keyword>
<evidence type="ECO:0000256" key="4">
    <source>
        <dbReference type="ARBA" id="ARBA00023015"/>
    </source>
</evidence>
<feature type="compositionally biased region" description="Basic and acidic residues" evidence="8">
    <location>
        <begin position="792"/>
        <end position="812"/>
    </location>
</feature>
<comment type="caution">
    <text evidence="10">The sequence shown here is derived from an EMBL/GenBank/DDBJ whole genome shotgun (WGS) entry which is preliminary data.</text>
</comment>
<evidence type="ECO:0000256" key="6">
    <source>
        <dbReference type="ARBA" id="ARBA00023163"/>
    </source>
</evidence>
<dbReference type="Gene3D" id="4.10.240.10">
    <property type="entry name" value="Zn(2)-C6 fungal-type DNA-binding domain"/>
    <property type="match status" value="1"/>
</dbReference>
<evidence type="ECO:0000256" key="2">
    <source>
        <dbReference type="ARBA" id="ARBA00022723"/>
    </source>
</evidence>
<protein>
    <submittedName>
        <fullName evidence="10">Fungal specific transcription factor domain containing protein</fullName>
    </submittedName>
</protein>
<dbReference type="GO" id="GO:0008270">
    <property type="term" value="F:zinc ion binding"/>
    <property type="evidence" value="ECO:0007669"/>
    <property type="project" value="InterPro"/>
</dbReference>
<feature type="compositionally biased region" description="Gly residues" evidence="8">
    <location>
        <begin position="945"/>
        <end position="977"/>
    </location>
</feature>
<dbReference type="AlphaFoldDB" id="A0A5N5QLH7"/>
<dbReference type="GO" id="GO:0005634">
    <property type="term" value="C:nucleus"/>
    <property type="evidence" value="ECO:0007669"/>
    <property type="project" value="UniProtKB-SubCell"/>
</dbReference>
<keyword evidence="3" id="KW-0862">Zinc</keyword>
<dbReference type="PANTHER" id="PTHR31313:SF81">
    <property type="entry name" value="TY1 ENHANCER ACTIVATOR"/>
    <property type="match status" value="1"/>
</dbReference>
<keyword evidence="4" id="KW-0805">Transcription regulation</keyword>
<dbReference type="Pfam" id="PF00172">
    <property type="entry name" value="Zn_clus"/>
    <property type="match status" value="1"/>
</dbReference>